<dbReference type="PROSITE" id="PS50929">
    <property type="entry name" value="ABC_TM1F"/>
    <property type="match status" value="1"/>
</dbReference>
<dbReference type="CDD" id="cd03254">
    <property type="entry name" value="ABCC_Glucan_exporter_like"/>
    <property type="match status" value="1"/>
</dbReference>
<evidence type="ECO:0000256" key="7">
    <source>
        <dbReference type="ARBA" id="ARBA00023136"/>
    </source>
</evidence>
<evidence type="ECO:0000256" key="2">
    <source>
        <dbReference type="ARBA" id="ARBA00022448"/>
    </source>
</evidence>
<dbReference type="InterPro" id="IPR027417">
    <property type="entry name" value="P-loop_NTPase"/>
</dbReference>
<dbReference type="Pfam" id="PF00664">
    <property type="entry name" value="ABC_membrane"/>
    <property type="match status" value="1"/>
</dbReference>
<dbReference type="CDD" id="cd18544">
    <property type="entry name" value="ABC_6TM_TmrA_like"/>
    <property type="match status" value="1"/>
</dbReference>
<keyword evidence="7 8" id="KW-0472">Membrane</keyword>
<evidence type="ECO:0000256" key="3">
    <source>
        <dbReference type="ARBA" id="ARBA00022692"/>
    </source>
</evidence>
<evidence type="ECO:0000256" key="6">
    <source>
        <dbReference type="ARBA" id="ARBA00022989"/>
    </source>
</evidence>
<name>C8NGN0_9LACT</name>
<dbReference type="Gene3D" id="3.40.50.300">
    <property type="entry name" value="P-loop containing nucleotide triphosphate hydrolases"/>
    <property type="match status" value="1"/>
</dbReference>
<dbReference type="Gene3D" id="1.20.1560.10">
    <property type="entry name" value="ABC transporter type 1, transmembrane domain"/>
    <property type="match status" value="1"/>
</dbReference>
<reference evidence="11 12" key="1">
    <citation type="submission" date="2009-08" db="EMBL/GenBank/DDBJ databases">
        <authorList>
            <person name="Muzny D."/>
            <person name="Qin X."/>
            <person name="Deng J."/>
            <person name="Jiang H."/>
            <person name="Liu Y."/>
            <person name="Qu J."/>
            <person name="Song X.-Z."/>
            <person name="Zhang L."/>
            <person name="Thornton R."/>
            <person name="Coyle M."/>
            <person name="Francisco L."/>
            <person name="Jackson L."/>
            <person name="Javaid M."/>
            <person name="Korchina V."/>
            <person name="Kovar C."/>
            <person name="Mata R."/>
            <person name="Mathew T."/>
            <person name="Ngo R."/>
            <person name="Nguyen L."/>
            <person name="Nguyen N."/>
            <person name="Okwuonu G."/>
            <person name="Ongeri F."/>
            <person name="Pham C."/>
            <person name="Simmons D."/>
            <person name="Wilczek-Boney K."/>
            <person name="Hale W."/>
            <person name="Jakkamsetti A."/>
            <person name="Pham P."/>
            <person name="Ruth R."/>
            <person name="San Lucas F."/>
            <person name="Warren J."/>
            <person name="Zhang J."/>
            <person name="Zhao Z."/>
            <person name="Zhou C."/>
            <person name="Zhu D."/>
            <person name="Lee S."/>
            <person name="Bess C."/>
            <person name="Blankenburg K."/>
            <person name="Forbes L."/>
            <person name="Fu Q."/>
            <person name="Gubbala S."/>
            <person name="Hirani K."/>
            <person name="Jayaseelan J.C."/>
            <person name="Lara F."/>
            <person name="Munidasa M."/>
            <person name="Palculict T."/>
            <person name="Patil S."/>
            <person name="Pu L.-L."/>
            <person name="Saada N."/>
            <person name="Tang L."/>
            <person name="Weissenberger G."/>
            <person name="Zhu Y."/>
            <person name="Hemphill L."/>
            <person name="Shang Y."/>
            <person name="Youmans B."/>
            <person name="Ayvaz T."/>
            <person name="Ross M."/>
            <person name="Santibanez J."/>
            <person name="Aqrawi P."/>
            <person name="Gross S."/>
            <person name="Joshi V."/>
            <person name="Fowler G."/>
            <person name="Nazareth L."/>
            <person name="Reid J."/>
            <person name="Worley K."/>
            <person name="Petrosino J."/>
            <person name="Highlander S."/>
            <person name="Gibbs R."/>
        </authorList>
    </citation>
    <scope>NUCLEOTIDE SEQUENCE [LARGE SCALE GENOMIC DNA]</scope>
    <source>
        <strain evidence="11 12">ATCC 49175</strain>
    </source>
</reference>
<dbReference type="InterPro" id="IPR039421">
    <property type="entry name" value="Type_1_exporter"/>
</dbReference>
<evidence type="ECO:0000259" key="10">
    <source>
        <dbReference type="PROSITE" id="PS50929"/>
    </source>
</evidence>
<dbReference type="GO" id="GO:0005524">
    <property type="term" value="F:ATP binding"/>
    <property type="evidence" value="ECO:0007669"/>
    <property type="project" value="UniProtKB-KW"/>
</dbReference>
<dbReference type="HOGENOM" id="CLU_000604_84_9_9"/>
<evidence type="ECO:0000256" key="1">
    <source>
        <dbReference type="ARBA" id="ARBA00004651"/>
    </source>
</evidence>
<dbReference type="GO" id="GO:0005737">
    <property type="term" value="C:cytoplasm"/>
    <property type="evidence" value="ECO:0007669"/>
    <property type="project" value="UniProtKB-ARBA"/>
</dbReference>
<dbReference type="PROSITE" id="PS00211">
    <property type="entry name" value="ABC_TRANSPORTER_1"/>
    <property type="match status" value="1"/>
</dbReference>
<comment type="subcellular location">
    <subcellularLocation>
        <location evidence="1">Cell membrane</location>
        <topology evidence="1">Multi-pass membrane protein</topology>
    </subcellularLocation>
</comment>
<dbReference type="InterPro" id="IPR003439">
    <property type="entry name" value="ABC_transporter-like_ATP-bd"/>
</dbReference>
<comment type="caution">
    <text evidence="11">The sequence shown here is derived from an EMBL/GenBank/DDBJ whole genome shotgun (WGS) entry which is preliminary data.</text>
</comment>
<dbReference type="RefSeq" id="WP_005607213.1">
    <property type="nucleotide sequence ID" value="NZ_CP102283.1"/>
</dbReference>
<dbReference type="InterPro" id="IPR017871">
    <property type="entry name" value="ABC_transporter-like_CS"/>
</dbReference>
<keyword evidence="3 8" id="KW-0812">Transmembrane</keyword>
<evidence type="ECO:0000259" key="9">
    <source>
        <dbReference type="PROSITE" id="PS50893"/>
    </source>
</evidence>
<dbReference type="InterPro" id="IPR036640">
    <property type="entry name" value="ABC1_TM_sf"/>
</dbReference>
<dbReference type="GeneID" id="78411832"/>
<protein>
    <submittedName>
        <fullName evidence="11">ABC transporter, ATP-binding protein</fullName>
    </submittedName>
</protein>
<keyword evidence="5 11" id="KW-0067">ATP-binding</keyword>
<dbReference type="SUPFAM" id="SSF52540">
    <property type="entry name" value="P-loop containing nucleoside triphosphate hydrolases"/>
    <property type="match status" value="1"/>
</dbReference>
<keyword evidence="2" id="KW-0813">Transport</keyword>
<dbReference type="FunFam" id="3.40.50.300:FF:000604">
    <property type="entry name" value="ABC transporter B family member 28"/>
    <property type="match status" value="1"/>
</dbReference>
<accession>C8NGN0</accession>
<evidence type="ECO:0000256" key="8">
    <source>
        <dbReference type="SAM" id="Phobius"/>
    </source>
</evidence>
<feature type="domain" description="ABC transporter" evidence="9">
    <location>
        <begin position="342"/>
        <end position="576"/>
    </location>
</feature>
<feature type="domain" description="ABC transmembrane type-1" evidence="10">
    <location>
        <begin position="19"/>
        <end position="311"/>
    </location>
</feature>
<dbReference type="PANTHER" id="PTHR43394">
    <property type="entry name" value="ATP-DEPENDENT PERMEASE MDL1, MITOCHONDRIAL"/>
    <property type="match status" value="1"/>
</dbReference>
<evidence type="ECO:0000256" key="4">
    <source>
        <dbReference type="ARBA" id="ARBA00022741"/>
    </source>
</evidence>
<sequence>MRTMKRLLSYLRYEKKGVLIGLFCLLLSTGATLTGPLVAKHIIDNVITPMGQAHDFKAGGLLLWVGIYVTVNLVGVAGAYLNRVYMRTLSNRIAKRIRDEVFEHVQTLPVSYFDHLPAGKVVSRITSDTESVRANFYVSGISTLFSTIVMLVGVYITIFLLNATLGLVLLFLVPVMILWQRTVATKQKKYYSENRELYSQLSGQLNESIQGAGIVQAFQKEEKIVSEYEATATSWLEIGRKELILESYFSWSLVGMLRNITHFGVIYYFSMQFIGGTLGISAGLLYAFIDYINRIYEPIQTFMNVVSGFQQSMAAGDRVFELMDTPSEDSGEELFTFDEGRIEFKDVSFAYTPDVPVLKHLNFTVEPGQTVAFVGHTGSGKSSIMNLLFRFYDPTSGAIFIDGKNTRDFNRHSVRSEMGIVLQDPYLFTGTIASNVGLNNESIQPETIKEALIKVGGGHLLTKSDKGLDYEVKEKGMDFSSGERQLISFARAIVFDPKILILDEATSHIDTETEEIIQNAINVVKEGRTTFMIAHRLSTIAHADQIFVLDKGEIVERGTHDELLQLQGQYAEMVALQKG</sequence>
<dbReference type="AlphaFoldDB" id="C8NGN0"/>
<dbReference type="Pfam" id="PF00005">
    <property type="entry name" value="ABC_tran"/>
    <property type="match status" value="1"/>
</dbReference>
<evidence type="ECO:0000313" key="12">
    <source>
        <dbReference type="Proteomes" id="UP000005926"/>
    </source>
</evidence>
<dbReference type="PROSITE" id="PS50893">
    <property type="entry name" value="ABC_TRANSPORTER_2"/>
    <property type="match status" value="1"/>
</dbReference>
<organism evidence="11 12">
    <name type="scientific">Granulicatella adiacens ATCC 49175</name>
    <dbReference type="NCBI Taxonomy" id="638301"/>
    <lineage>
        <taxon>Bacteria</taxon>
        <taxon>Bacillati</taxon>
        <taxon>Bacillota</taxon>
        <taxon>Bacilli</taxon>
        <taxon>Lactobacillales</taxon>
        <taxon>Carnobacteriaceae</taxon>
        <taxon>Granulicatella</taxon>
    </lineage>
</organism>
<dbReference type="eggNOG" id="COG1132">
    <property type="taxonomic scope" value="Bacteria"/>
</dbReference>
<keyword evidence="12" id="KW-1185">Reference proteome</keyword>
<feature type="transmembrane region" description="Helical" evidence="8">
    <location>
        <begin position="63"/>
        <end position="82"/>
    </location>
</feature>
<dbReference type="Proteomes" id="UP000005926">
    <property type="component" value="Unassembled WGS sequence"/>
</dbReference>
<dbReference type="EMBL" id="ACKZ01000020">
    <property type="protein sequence ID" value="EEW36857.1"/>
    <property type="molecule type" value="Genomic_DNA"/>
</dbReference>
<keyword evidence="6 8" id="KW-1133">Transmembrane helix</keyword>
<dbReference type="GO" id="GO:0016887">
    <property type="term" value="F:ATP hydrolysis activity"/>
    <property type="evidence" value="ECO:0007669"/>
    <property type="project" value="InterPro"/>
</dbReference>
<feature type="transmembrane region" description="Helical" evidence="8">
    <location>
        <begin position="134"/>
        <end position="152"/>
    </location>
</feature>
<dbReference type="PANTHER" id="PTHR43394:SF1">
    <property type="entry name" value="ATP-BINDING CASSETTE SUB-FAMILY B MEMBER 10, MITOCHONDRIAL"/>
    <property type="match status" value="1"/>
</dbReference>
<proteinExistence type="predicted"/>
<dbReference type="InterPro" id="IPR011527">
    <property type="entry name" value="ABC1_TM_dom"/>
</dbReference>
<dbReference type="GO" id="GO:0005886">
    <property type="term" value="C:plasma membrane"/>
    <property type="evidence" value="ECO:0007669"/>
    <property type="project" value="UniProtKB-SubCell"/>
</dbReference>
<keyword evidence="4" id="KW-0547">Nucleotide-binding</keyword>
<dbReference type="SUPFAM" id="SSF90123">
    <property type="entry name" value="ABC transporter transmembrane region"/>
    <property type="match status" value="1"/>
</dbReference>
<evidence type="ECO:0000313" key="11">
    <source>
        <dbReference type="EMBL" id="EEW36857.1"/>
    </source>
</evidence>
<dbReference type="STRING" id="638301.HMPREF0444_1075"/>
<evidence type="ECO:0000256" key="5">
    <source>
        <dbReference type="ARBA" id="ARBA00022840"/>
    </source>
</evidence>
<feature type="transmembrane region" description="Helical" evidence="8">
    <location>
        <begin position="158"/>
        <end position="179"/>
    </location>
</feature>
<dbReference type="SMART" id="SM00382">
    <property type="entry name" value="AAA"/>
    <property type="match status" value="1"/>
</dbReference>
<dbReference type="GO" id="GO:0015421">
    <property type="term" value="F:ABC-type oligopeptide transporter activity"/>
    <property type="evidence" value="ECO:0007669"/>
    <property type="project" value="TreeGrafter"/>
</dbReference>
<feature type="transmembrane region" description="Helical" evidence="8">
    <location>
        <begin position="265"/>
        <end position="289"/>
    </location>
</feature>
<gene>
    <name evidence="11" type="ORF">HMPREF0444_1075</name>
</gene>
<dbReference type="InterPro" id="IPR003593">
    <property type="entry name" value="AAA+_ATPase"/>
</dbReference>